<dbReference type="EMBL" id="JAZHXI010000005">
    <property type="protein sequence ID" value="KAL2071724.1"/>
    <property type="molecule type" value="Genomic_DNA"/>
</dbReference>
<proteinExistence type="predicted"/>
<dbReference type="Proteomes" id="UP001595075">
    <property type="component" value="Unassembled WGS sequence"/>
</dbReference>
<comment type="caution">
    <text evidence="2">The sequence shown here is derived from an EMBL/GenBank/DDBJ whole genome shotgun (WGS) entry which is preliminary data.</text>
</comment>
<organism evidence="2 3">
    <name type="scientific">Oculimacula yallundae</name>
    <dbReference type="NCBI Taxonomy" id="86028"/>
    <lineage>
        <taxon>Eukaryota</taxon>
        <taxon>Fungi</taxon>
        <taxon>Dikarya</taxon>
        <taxon>Ascomycota</taxon>
        <taxon>Pezizomycotina</taxon>
        <taxon>Leotiomycetes</taxon>
        <taxon>Helotiales</taxon>
        <taxon>Ploettnerulaceae</taxon>
        <taxon>Oculimacula</taxon>
    </lineage>
</organism>
<sequence length="409" mass="44988">MASLIRQPYRFIQLQVSPGFLLSHVLTSEFWNYVALTSVPLSLPTPRTDLDRGLLPLVPNVAGENRDATRQEIDRATTARDDIRQSYANMKTLGSSPPPLNRNAGRDNPITAQDNGQGSDVAGTAYIQTAQPTVSYVPTISTSDTYYNPGTYNAADVNDYRQYQGGVPAASTLHVATSGSYIANSGYYQAQTNYSVVGSTQGHSGFFPIADQQRNDWLAANDSTAFVFGEFIQTLRGADILATGYPAVPGTAGKFKVFMPDWFGDEPADLANYPPKTPAQFKYIKEFMTGPADPSRTLPRILPLLNTLEPPTRPSKAGQSSDSAGAANSPLLEIKDAERVRIPHCVLPSVEEVPEVEALLKASPKSYSELFEDQIHGWMSSRADFDNLRKFEEYLRGYRIVRAFFNEHL</sequence>
<reference evidence="2 3" key="1">
    <citation type="journal article" date="2024" name="Commun. Biol.">
        <title>Comparative genomic analysis of thermophilic fungi reveals convergent evolutionary adaptations and gene losses.</title>
        <authorList>
            <person name="Steindorff A.S."/>
            <person name="Aguilar-Pontes M.V."/>
            <person name="Robinson A.J."/>
            <person name="Andreopoulos B."/>
            <person name="LaButti K."/>
            <person name="Kuo A."/>
            <person name="Mondo S."/>
            <person name="Riley R."/>
            <person name="Otillar R."/>
            <person name="Haridas S."/>
            <person name="Lipzen A."/>
            <person name="Grimwood J."/>
            <person name="Schmutz J."/>
            <person name="Clum A."/>
            <person name="Reid I.D."/>
            <person name="Moisan M.C."/>
            <person name="Butler G."/>
            <person name="Nguyen T.T.M."/>
            <person name="Dewar K."/>
            <person name="Conant G."/>
            <person name="Drula E."/>
            <person name="Henrissat B."/>
            <person name="Hansel C."/>
            <person name="Singer S."/>
            <person name="Hutchinson M.I."/>
            <person name="de Vries R.P."/>
            <person name="Natvig D.O."/>
            <person name="Powell A.J."/>
            <person name="Tsang A."/>
            <person name="Grigoriev I.V."/>
        </authorList>
    </citation>
    <scope>NUCLEOTIDE SEQUENCE [LARGE SCALE GENOMIC DNA]</scope>
    <source>
        <strain evidence="2 3">CBS 494.80</strain>
    </source>
</reference>
<gene>
    <name evidence="2" type="ORF">VTL71DRAFT_12959</name>
</gene>
<evidence type="ECO:0000313" key="2">
    <source>
        <dbReference type="EMBL" id="KAL2071724.1"/>
    </source>
</evidence>
<accession>A0ABR4CP63</accession>
<protein>
    <submittedName>
        <fullName evidence="2">Uncharacterized protein</fullName>
    </submittedName>
</protein>
<feature type="region of interest" description="Disordered" evidence="1">
    <location>
        <begin position="89"/>
        <end position="120"/>
    </location>
</feature>
<evidence type="ECO:0000313" key="3">
    <source>
        <dbReference type="Proteomes" id="UP001595075"/>
    </source>
</evidence>
<name>A0ABR4CP63_9HELO</name>
<keyword evidence="3" id="KW-1185">Reference proteome</keyword>
<dbReference type="PANTHER" id="PTHR47668">
    <property type="entry name" value="DIENELACTONE HYDROLASE FAMILY PROTEIN (AFU_ORTHOLOGUE AFUA_6G01940)"/>
    <property type="match status" value="1"/>
</dbReference>
<evidence type="ECO:0000256" key="1">
    <source>
        <dbReference type="SAM" id="MobiDB-lite"/>
    </source>
</evidence>
<dbReference type="PANTHER" id="PTHR47668:SF1">
    <property type="entry name" value="DIENELACTONE HYDROLASE DOMAIN-CONTAINING PROTEIN-RELATED"/>
    <property type="match status" value="1"/>
</dbReference>
<feature type="region of interest" description="Disordered" evidence="1">
    <location>
        <begin position="309"/>
        <end position="328"/>
    </location>
</feature>